<feature type="region of interest" description="Disordered" evidence="1">
    <location>
        <begin position="1"/>
        <end position="27"/>
    </location>
</feature>
<sequence length="74" mass="8200">MGHLDHLVESDVAPQGRVRPRVMPQSHDEAVNLSVWIRARQSSAMSAGTSRQCINRGNRSPRTSGLPVQRQTKP</sequence>
<proteinExistence type="predicted"/>
<evidence type="ECO:0000256" key="1">
    <source>
        <dbReference type="SAM" id="MobiDB-lite"/>
    </source>
</evidence>
<reference evidence="2" key="1">
    <citation type="submission" date="2022-10" db="EMBL/GenBank/DDBJ databases">
        <title>Candidatus Kirkpatrella diaphorinas gen. nov., sp. nov., an uncultured endosymbiont identified in a population of Diaphorina citri from Hawaii.</title>
        <authorList>
            <person name="Henry E.M."/>
            <person name="Carlson C.R."/>
            <person name="Kuo Y.-W."/>
        </authorList>
    </citation>
    <scope>NUCLEOTIDE SEQUENCE</scope>
    <source>
        <strain evidence="2">CADCRV1</strain>
    </source>
</reference>
<dbReference type="Proteomes" id="UP001163831">
    <property type="component" value="Chromosome"/>
</dbReference>
<dbReference type="EMBL" id="CP107052">
    <property type="protein sequence ID" value="UYH52005.1"/>
    <property type="molecule type" value="Genomic_DNA"/>
</dbReference>
<organism evidence="2 3">
    <name type="scientific">Candidatus Kirkpatrickella diaphorinae</name>
    <dbReference type="NCBI Taxonomy" id="2984322"/>
    <lineage>
        <taxon>Bacteria</taxon>
        <taxon>Pseudomonadati</taxon>
        <taxon>Pseudomonadota</taxon>
        <taxon>Alphaproteobacteria</taxon>
        <taxon>Acetobacterales</taxon>
        <taxon>Acetobacteraceae</taxon>
        <taxon>Candidatus Kirkpatrickella</taxon>
    </lineage>
</organism>
<dbReference type="RefSeq" id="WP_319807600.1">
    <property type="nucleotide sequence ID" value="NZ_CP107052.1"/>
</dbReference>
<evidence type="ECO:0000313" key="2">
    <source>
        <dbReference type="EMBL" id="UYH52005.1"/>
    </source>
</evidence>
<keyword evidence="3" id="KW-1185">Reference proteome</keyword>
<feature type="compositionally biased region" description="Polar residues" evidence="1">
    <location>
        <begin position="41"/>
        <end position="63"/>
    </location>
</feature>
<name>A0ABY6GKM3_9PROT</name>
<feature type="region of interest" description="Disordered" evidence="1">
    <location>
        <begin position="41"/>
        <end position="74"/>
    </location>
</feature>
<accession>A0ABY6GKM3</accession>
<protein>
    <submittedName>
        <fullName evidence="2">Uncharacterized protein</fullName>
    </submittedName>
</protein>
<evidence type="ECO:0000313" key="3">
    <source>
        <dbReference type="Proteomes" id="UP001163831"/>
    </source>
</evidence>
<gene>
    <name evidence="2" type="ORF">N5W20_03870</name>
</gene>